<dbReference type="EMBL" id="LBPV01000035">
    <property type="protein sequence ID" value="KKP65010.1"/>
    <property type="molecule type" value="Genomic_DNA"/>
</dbReference>
<keyword evidence="1" id="KW-1133">Transmembrane helix</keyword>
<dbReference type="Proteomes" id="UP000033866">
    <property type="component" value="Unassembled WGS sequence"/>
</dbReference>
<organism evidence="2 3">
    <name type="scientific">candidate division WS6 bacterium GW2011_GWE1_34_7</name>
    <dbReference type="NCBI Taxonomy" id="1619093"/>
    <lineage>
        <taxon>Bacteria</taxon>
        <taxon>Candidatus Dojkabacteria</taxon>
    </lineage>
</organism>
<dbReference type="InterPro" id="IPR038695">
    <property type="entry name" value="Saro_0823-like_sf"/>
</dbReference>
<evidence type="ECO:0000313" key="2">
    <source>
        <dbReference type="EMBL" id="KKP65010.1"/>
    </source>
</evidence>
<keyword evidence="1" id="KW-0472">Membrane</keyword>
<comment type="caution">
    <text evidence="2">The sequence shown here is derived from an EMBL/GenBank/DDBJ whole genome shotgun (WGS) entry which is preliminary data.</text>
</comment>
<sequence length="174" mass="20160">MNSQLKILLYILFIVGILYFIQQKYNLFEISFEGKENKQEESENFVPKVEILNEEKASIIVEVEIADTNESRALGLSGRTNLGDYQGMLFIMDEQDLHSFWMKDMRIELDLLYINSQGIIVEIFENQKPCLPTFCPTIQSQYESKYILEVIGGFAEVNRVEVGNEVIFHISSEE</sequence>
<dbReference type="Gene3D" id="2.60.120.1140">
    <property type="entry name" value="Protein of unknown function DUF192"/>
    <property type="match status" value="1"/>
</dbReference>
<evidence type="ECO:0000256" key="1">
    <source>
        <dbReference type="SAM" id="Phobius"/>
    </source>
</evidence>
<protein>
    <recommendedName>
        <fullName evidence="4">DUF192 domain-containing protein</fullName>
    </recommendedName>
</protein>
<evidence type="ECO:0008006" key="4">
    <source>
        <dbReference type="Google" id="ProtNLM"/>
    </source>
</evidence>
<feature type="transmembrane region" description="Helical" evidence="1">
    <location>
        <begin position="7"/>
        <end position="22"/>
    </location>
</feature>
<proteinExistence type="predicted"/>
<name>A0A0G0DPN9_9BACT</name>
<gene>
    <name evidence="2" type="ORF">UR61_C0035G0009</name>
</gene>
<keyword evidence="1" id="KW-0812">Transmembrane</keyword>
<evidence type="ECO:0000313" key="3">
    <source>
        <dbReference type="Proteomes" id="UP000033866"/>
    </source>
</evidence>
<dbReference type="AlphaFoldDB" id="A0A0G0DPN9"/>
<dbReference type="Pfam" id="PF02643">
    <property type="entry name" value="DUF192"/>
    <property type="match status" value="1"/>
</dbReference>
<accession>A0A0G0DPN9</accession>
<dbReference type="PANTHER" id="PTHR37953:SF1">
    <property type="entry name" value="UPF0127 PROTEIN MJ1496"/>
    <property type="match status" value="1"/>
</dbReference>
<dbReference type="PANTHER" id="PTHR37953">
    <property type="entry name" value="UPF0127 PROTEIN MJ1496"/>
    <property type="match status" value="1"/>
</dbReference>
<reference evidence="2 3" key="1">
    <citation type="journal article" date="2015" name="Nature">
        <title>rRNA introns, odd ribosomes, and small enigmatic genomes across a large radiation of phyla.</title>
        <authorList>
            <person name="Brown C.T."/>
            <person name="Hug L.A."/>
            <person name="Thomas B.C."/>
            <person name="Sharon I."/>
            <person name="Castelle C.J."/>
            <person name="Singh A."/>
            <person name="Wilkins M.J."/>
            <person name="Williams K.H."/>
            <person name="Banfield J.F."/>
        </authorList>
    </citation>
    <scope>NUCLEOTIDE SEQUENCE [LARGE SCALE GENOMIC DNA]</scope>
</reference>
<dbReference type="InterPro" id="IPR003795">
    <property type="entry name" value="DUF192"/>
</dbReference>